<evidence type="ECO:0000313" key="10">
    <source>
        <dbReference type="EMBL" id="RKL65902.1"/>
    </source>
</evidence>
<dbReference type="Pfam" id="PF04239">
    <property type="entry name" value="DUF421"/>
    <property type="match status" value="1"/>
</dbReference>
<evidence type="ECO:0000259" key="9">
    <source>
        <dbReference type="Pfam" id="PF20730"/>
    </source>
</evidence>
<name>A0A3A9K601_9BACI</name>
<dbReference type="EMBL" id="PDOE01000010">
    <property type="protein sequence ID" value="RKL65902.1"/>
    <property type="molecule type" value="Genomic_DNA"/>
</dbReference>
<comment type="subcellular location">
    <subcellularLocation>
        <location evidence="1">Cell membrane</location>
        <topology evidence="1">Multi-pass membrane protein</topology>
    </subcellularLocation>
</comment>
<keyword evidence="5 7" id="KW-1133">Transmembrane helix</keyword>
<feature type="domain" description="YetF C-terminal" evidence="8">
    <location>
        <begin position="88"/>
        <end position="157"/>
    </location>
</feature>
<dbReference type="RefSeq" id="WP_110935022.1">
    <property type="nucleotide sequence ID" value="NZ_KZ614146.1"/>
</dbReference>
<evidence type="ECO:0000256" key="1">
    <source>
        <dbReference type="ARBA" id="ARBA00004651"/>
    </source>
</evidence>
<keyword evidence="11" id="KW-1185">Reference proteome</keyword>
<dbReference type="GO" id="GO:0005886">
    <property type="term" value="C:plasma membrane"/>
    <property type="evidence" value="ECO:0007669"/>
    <property type="project" value="UniProtKB-SubCell"/>
</dbReference>
<comment type="similarity">
    <text evidence="2">Belongs to the UPF0702 family.</text>
</comment>
<protein>
    <recommendedName>
        <fullName evidence="12">DUF421 domain-containing protein</fullName>
    </recommendedName>
</protein>
<reference evidence="10 11" key="1">
    <citation type="submission" date="2017-10" db="EMBL/GenBank/DDBJ databases">
        <title>Bacillus sp. nov., a halophilic bacterium isolated from a Keqin Lake.</title>
        <authorList>
            <person name="Wang H."/>
        </authorList>
    </citation>
    <scope>NUCLEOTIDE SEQUENCE [LARGE SCALE GENOMIC DNA]</scope>
    <source>
        <strain evidence="10 11">KCTC 13187</strain>
    </source>
</reference>
<feature type="transmembrane region" description="Helical" evidence="7">
    <location>
        <begin position="12"/>
        <end position="29"/>
    </location>
</feature>
<comment type="caution">
    <text evidence="10">The sequence shown here is derived from an EMBL/GenBank/DDBJ whole genome shotgun (WGS) entry which is preliminary data.</text>
</comment>
<keyword evidence="6 7" id="KW-0472">Membrane</keyword>
<organism evidence="10 11">
    <name type="scientific">Salipaludibacillus neizhouensis</name>
    <dbReference type="NCBI Taxonomy" id="885475"/>
    <lineage>
        <taxon>Bacteria</taxon>
        <taxon>Bacillati</taxon>
        <taxon>Bacillota</taxon>
        <taxon>Bacilli</taxon>
        <taxon>Bacillales</taxon>
        <taxon>Bacillaceae</taxon>
    </lineage>
</organism>
<evidence type="ECO:0000259" key="8">
    <source>
        <dbReference type="Pfam" id="PF04239"/>
    </source>
</evidence>
<feature type="transmembrane region" description="Helical" evidence="7">
    <location>
        <begin position="64"/>
        <end position="86"/>
    </location>
</feature>
<evidence type="ECO:0000313" key="11">
    <source>
        <dbReference type="Proteomes" id="UP000281498"/>
    </source>
</evidence>
<feature type="domain" description="YetF-like N-terminal transmembrane" evidence="9">
    <location>
        <begin position="22"/>
        <end position="83"/>
    </location>
</feature>
<proteinExistence type="inferred from homology"/>
<accession>A0A3A9K601</accession>
<dbReference type="PANTHER" id="PTHR34582:SF6">
    <property type="entry name" value="UPF0702 TRANSMEMBRANE PROTEIN YCAP"/>
    <property type="match status" value="1"/>
</dbReference>
<dbReference type="AlphaFoldDB" id="A0A3A9K601"/>
<evidence type="ECO:0000256" key="6">
    <source>
        <dbReference type="ARBA" id="ARBA00023136"/>
    </source>
</evidence>
<evidence type="ECO:0000256" key="7">
    <source>
        <dbReference type="SAM" id="Phobius"/>
    </source>
</evidence>
<gene>
    <name evidence="10" type="ORF">CR203_17665</name>
</gene>
<evidence type="ECO:0008006" key="12">
    <source>
        <dbReference type="Google" id="ProtNLM"/>
    </source>
</evidence>
<dbReference type="OrthoDB" id="9793799at2"/>
<dbReference type="Pfam" id="PF20730">
    <property type="entry name" value="YetF_N"/>
    <property type="match status" value="1"/>
</dbReference>
<evidence type="ECO:0000256" key="4">
    <source>
        <dbReference type="ARBA" id="ARBA00022692"/>
    </source>
</evidence>
<dbReference type="PANTHER" id="PTHR34582">
    <property type="entry name" value="UPF0702 TRANSMEMBRANE PROTEIN YCAP"/>
    <property type="match status" value="1"/>
</dbReference>
<dbReference type="InterPro" id="IPR007353">
    <property type="entry name" value="DUF421"/>
</dbReference>
<dbReference type="Gene3D" id="3.30.240.20">
    <property type="entry name" value="bsu07140 like domains"/>
    <property type="match status" value="1"/>
</dbReference>
<dbReference type="InterPro" id="IPR048454">
    <property type="entry name" value="YetF_N"/>
</dbReference>
<dbReference type="Proteomes" id="UP000281498">
    <property type="component" value="Unassembled WGS sequence"/>
</dbReference>
<evidence type="ECO:0000256" key="2">
    <source>
        <dbReference type="ARBA" id="ARBA00006448"/>
    </source>
</evidence>
<dbReference type="InterPro" id="IPR023090">
    <property type="entry name" value="UPF0702_alpha/beta_dom_sf"/>
</dbReference>
<feature type="transmembrane region" description="Helical" evidence="7">
    <location>
        <begin position="41"/>
        <end position="58"/>
    </location>
</feature>
<sequence length="168" mass="19173">MFFDDWEGVFRTVVIAVCTYPVLIIMLRISGKRTLSKMNMFDFIITIALGSTVATILLSENVSYVEGIVGLGMLILFQFIITWMSVRFAAFNEMIKGEPRLLFYNNEFNSKAMKKERINKDEIKQALRSNGKAAFDDIHAVVLETDGSLSVIQKQEQVEETMLKDLEK</sequence>
<evidence type="ECO:0000256" key="5">
    <source>
        <dbReference type="ARBA" id="ARBA00022989"/>
    </source>
</evidence>
<keyword evidence="4 7" id="KW-0812">Transmembrane</keyword>
<keyword evidence="3" id="KW-1003">Cell membrane</keyword>
<evidence type="ECO:0000256" key="3">
    <source>
        <dbReference type="ARBA" id="ARBA00022475"/>
    </source>
</evidence>